<dbReference type="PROSITE" id="PS51257">
    <property type="entry name" value="PROKAR_LIPOPROTEIN"/>
    <property type="match status" value="1"/>
</dbReference>
<sequence>MRRIMFLAPFILLFLGACSSESQENYTQMLGAFERNDTELNTKLDDTAKNISSEANRDKALKSINEDIIPGVGDFRQTINNYTLTDENHVTVQDAMIDYLNEVEDLMELYSDFNEEFFFVNPLGDDSIDEKLSSALEDINAQEEDVSAAKVKVNQLIGDNQTE</sequence>
<feature type="chain" id="PRO_5046696833" description="Lipoprotein" evidence="1">
    <location>
        <begin position="23"/>
        <end position="163"/>
    </location>
</feature>
<evidence type="ECO:0000256" key="1">
    <source>
        <dbReference type="SAM" id="SignalP"/>
    </source>
</evidence>
<name>A0ABR6QNK4_9STAP</name>
<accession>A0ABR6QNK4</accession>
<evidence type="ECO:0000313" key="2">
    <source>
        <dbReference type="EMBL" id="MBB6423171.1"/>
    </source>
</evidence>
<evidence type="ECO:0008006" key="4">
    <source>
        <dbReference type="Google" id="ProtNLM"/>
    </source>
</evidence>
<protein>
    <recommendedName>
        <fullName evidence="4">Lipoprotein</fullName>
    </recommendedName>
</protein>
<dbReference type="RefSeq" id="WP_184282495.1">
    <property type="nucleotide sequence ID" value="NZ_BMCO01000001.1"/>
</dbReference>
<comment type="caution">
    <text evidence="2">The sequence shown here is derived from an EMBL/GenBank/DDBJ whole genome shotgun (WGS) entry which is preliminary data.</text>
</comment>
<dbReference type="Proteomes" id="UP000545588">
    <property type="component" value="Unassembled WGS sequence"/>
</dbReference>
<evidence type="ECO:0000313" key="3">
    <source>
        <dbReference type="Proteomes" id="UP000545588"/>
    </source>
</evidence>
<keyword evidence="1" id="KW-0732">Signal</keyword>
<keyword evidence="3" id="KW-1185">Reference proteome</keyword>
<reference evidence="2 3" key="1">
    <citation type="submission" date="2020-08" db="EMBL/GenBank/DDBJ databases">
        <title>Genomic Encyclopedia of Type Strains, Phase IV (KMG-IV): sequencing the most valuable type-strain genomes for metagenomic binning, comparative biology and taxonomic classification.</title>
        <authorList>
            <person name="Goeker M."/>
        </authorList>
    </citation>
    <scope>NUCLEOTIDE SEQUENCE [LARGE SCALE GENOMIC DNA]</scope>
    <source>
        <strain evidence="2 3">DSM 22419</strain>
    </source>
</reference>
<organism evidence="2 3">
    <name type="scientific">Jeotgalicoccus coquinae</name>
    <dbReference type="NCBI Taxonomy" id="709509"/>
    <lineage>
        <taxon>Bacteria</taxon>
        <taxon>Bacillati</taxon>
        <taxon>Bacillota</taxon>
        <taxon>Bacilli</taxon>
        <taxon>Bacillales</taxon>
        <taxon>Staphylococcaceae</taxon>
        <taxon>Jeotgalicoccus</taxon>
    </lineage>
</organism>
<proteinExistence type="predicted"/>
<dbReference type="EMBL" id="JACHFF010000001">
    <property type="protein sequence ID" value="MBB6423171.1"/>
    <property type="molecule type" value="Genomic_DNA"/>
</dbReference>
<feature type="signal peptide" evidence="1">
    <location>
        <begin position="1"/>
        <end position="22"/>
    </location>
</feature>
<gene>
    <name evidence="2" type="ORF">HNR41_001097</name>
</gene>